<dbReference type="InterPro" id="IPR036291">
    <property type="entry name" value="NAD(P)-bd_dom_sf"/>
</dbReference>
<dbReference type="NCBIfam" id="NF005091">
    <property type="entry name" value="PRK06522.2-2"/>
    <property type="match status" value="1"/>
</dbReference>
<comment type="catalytic activity">
    <reaction evidence="4">
        <text>(R)-pantoate + NADP(+) = 2-dehydropantoate + NADPH + H(+)</text>
        <dbReference type="Rhea" id="RHEA:16233"/>
        <dbReference type="ChEBI" id="CHEBI:11561"/>
        <dbReference type="ChEBI" id="CHEBI:15378"/>
        <dbReference type="ChEBI" id="CHEBI:15980"/>
        <dbReference type="ChEBI" id="CHEBI:57783"/>
        <dbReference type="ChEBI" id="CHEBI:58349"/>
        <dbReference type="EC" id="1.1.1.169"/>
    </reaction>
</comment>
<dbReference type="InterPro" id="IPR013752">
    <property type="entry name" value="KPA_reductase"/>
</dbReference>
<comment type="similarity">
    <text evidence="1 4">Belongs to the ketopantoate reductase family.</text>
</comment>
<name>A0A5J6Z8W3_9CORY</name>
<evidence type="ECO:0000313" key="8">
    <source>
        <dbReference type="Proteomes" id="UP000326711"/>
    </source>
</evidence>
<keyword evidence="4" id="KW-0566">Pantothenate biosynthesis</keyword>
<dbReference type="PANTHER" id="PTHR21708:SF26">
    <property type="entry name" value="2-DEHYDROPANTOATE 2-REDUCTASE"/>
    <property type="match status" value="1"/>
</dbReference>
<dbReference type="InterPro" id="IPR013332">
    <property type="entry name" value="KPR_N"/>
</dbReference>
<reference evidence="8" key="1">
    <citation type="submission" date="2019-10" db="EMBL/GenBank/DDBJ databases">
        <title>Complete genome sequence of Corynebacterium urogenitalis DSM 108747, isolated from the genital tract of a cow.</title>
        <authorList>
            <person name="Ruckert C."/>
            <person name="Ballas P."/>
            <person name="Wagener K."/>
            <person name="Drillich M."/>
            <person name="Kaempfer P."/>
            <person name="Busse H.-J."/>
            <person name="Ehling-Schulz M."/>
        </authorList>
    </citation>
    <scope>NUCLEOTIDE SEQUENCE [LARGE SCALE GENOMIC DNA]</scope>
    <source>
        <strain evidence="8">LMM 1652</strain>
    </source>
</reference>
<dbReference type="Gene3D" id="3.40.50.720">
    <property type="entry name" value="NAD(P)-binding Rossmann-like Domain"/>
    <property type="match status" value="1"/>
</dbReference>
<keyword evidence="8" id="KW-1185">Reference proteome</keyword>
<evidence type="ECO:0000256" key="4">
    <source>
        <dbReference type="RuleBase" id="RU362068"/>
    </source>
</evidence>
<dbReference type="Pfam" id="PF08546">
    <property type="entry name" value="ApbA_C"/>
    <property type="match status" value="1"/>
</dbReference>
<dbReference type="SUPFAM" id="SSF48179">
    <property type="entry name" value="6-phosphogluconate dehydrogenase C-terminal domain-like"/>
    <property type="match status" value="1"/>
</dbReference>
<feature type="domain" description="Ketopantoate reductase N-terminal" evidence="5">
    <location>
        <begin position="3"/>
        <end position="150"/>
    </location>
</feature>
<proteinExistence type="inferred from homology"/>
<protein>
    <recommendedName>
        <fullName evidence="4">2-dehydropantoate 2-reductase</fullName>
        <ecNumber evidence="4">1.1.1.169</ecNumber>
    </recommendedName>
    <alternativeName>
        <fullName evidence="4">Ketopantoate reductase</fullName>
    </alternativeName>
</protein>
<dbReference type="AlphaFoldDB" id="A0A5J6Z8W3"/>
<dbReference type="Proteomes" id="UP000326711">
    <property type="component" value="Chromosome"/>
</dbReference>
<evidence type="ECO:0000256" key="3">
    <source>
        <dbReference type="ARBA" id="ARBA00023002"/>
    </source>
</evidence>
<comment type="pathway">
    <text evidence="4">Cofactor biosynthesis; (R)-pantothenate biosynthesis; (R)-pantoate from 3-methyl-2-oxobutanoate: step 2/2.</text>
</comment>
<dbReference type="InterPro" id="IPR013328">
    <property type="entry name" value="6PGD_dom2"/>
</dbReference>
<dbReference type="PANTHER" id="PTHR21708">
    <property type="entry name" value="PROBABLE 2-DEHYDROPANTOATE 2-REDUCTASE"/>
    <property type="match status" value="1"/>
</dbReference>
<evidence type="ECO:0000256" key="2">
    <source>
        <dbReference type="ARBA" id="ARBA00022857"/>
    </source>
</evidence>
<dbReference type="KEGG" id="cuo:CUROG_03570"/>
<evidence type="ECO:0000313" key="7">
    <source>
        <dbReference type="EMBL" id="QFQ02093.1"/>
    </source>
</evidence>
<dbReference type="GO" id="GO:0005737">
    <property type="term" value="C:cytoplasm"/>
    <property type="evidence" value="ECO:0007669"/>
    <property type="project" value="TreeGrafter"/>
</dbReference>
<sequence>MKIGFLGAGAVGGYFGGLMAKAGQDVGFVARGETLARLQDTGLKLTDSEDHVHDIPVVSAADFGELKRKLGGLDVVVVATKALPGNETFPAVQGVPVVTTHNSVEIPYIAAERFGAENVIPGVIRGYLTHTGPAAVKLYPGPLSLNVGAFPRSDASSHDHAASIGRELVEHLHAAGIGGSYYEDIFRDVWSKAMFVTTTGELGALAHQPLGYLRTELRPTLQRLMEEVETVGRAHGVNLPKDIVAKTLAFADEQIPSATSSMQRDITAGLPNEMDAQVGAIRRMGQRAGVETPLHDLVHGALVGRLAST</sequence>
<feature type="domain" description="Ketopantoate reductase C-terminal" evidence="6">
    <location>
        <begin position="184"/>
        <end position="302"/>
    </location>
</feature>
<keyword evidence="2 4" id="KW-0521">NADP</keyword>
<dbReference type="InterPro" id="IPR003710">
    <property type="entry name" value="ApbA"/>
</dbReference>
<evidence type="ECO:0000259" key="5">
    <source>
        <dbReference type="Pfam" id="PF02558"/>
    </source>
</evidence>
<gene>
    <name evidence="7" type="ORF">CUROG_03570</name>
</gene>
<evidence type="ECO:0000259" key="6">
    <source>
        <dbReference type="Pfam" id="PF08546"/>
    </source>
</evidence>
<dbReference type="SUPFAM" id="SSF51735">
    <property type="entry name" value="NAD(P)-binding Rossmann-fold domains"/>
    <property type="match status" value="1"/>
</dbReference>
<dbReference type="EC" id="1.1.1.169" evidence="4"/>
<organism evidence="7 8">
    <name type="scientific">Corynebacterium urogenitale</name>
    <dbReference type="NCBI Taxonomy" id="2487892"/>
    <lineage>
        <taxon>Bacteria</taxon>
        <taxon>Bacillati</taxon>
        <taxon>Actinomycetota</taxon>
        <taxon>Actinomycetes</taxon>
        <taxon>Mycobacteriales</taxon>
        <taxon>Corynebacteriaceae</taxon>
        <taxon>Corynebacterium</taxon>
    </lineage>
</organism>
<dbReference type="InterPro" id="IPR051402">
    <property type="entry name" value="KPR-Related"/>
</dbReference>
<dbReference type="RefSeq" id="WP_151902499.1">
    <property type="nucleotide sequence ID" value="NZ_CP045032.1"/>
</dbReference>
<dbReference type="GO" id="GO:0015940">
    <property type="term" value="P:pantothenate biosynthetic process"/>
    <property type="evidence" value="ECO:0007669"/>
    <property type="project" value="UniProtKB-UniPathway"/>
</dbReference>
<dbReference type="OrthoDB" id="9796561at2"/>
<comment type="function">
    <text evidence="4">Catalyzes the NADPH-dependent reduction of ketopantoate into pantoic acid.</text>
</comment>
<dbReference type="NCBIfam" id="TIGR00745">
    <property type="entry name" value="apbA_panE"/>
    <property type="match status" value="1"/>
</dbReference>
<dbReference type="Gene3D" id="1.10.1040.10">
    <property type="entry name" value="N-(1-d-carboxylethyl)-l-norvaline Dehydrogenase, domain 2"/>
    <property type="match status" value="1"/>
</dbReference>
<dbReference type="EMBL" id="CP045032">
    <property type="protein sequence ID" value="QFQ02093.1"/>
    <property type="molecule type" value="Genomic_DNA"/>
</dbReference>
<keyword evidence="3 4" id="KW-0560">Oxidoreductase</keyword>
<accession>A0A5J6Z8W3</accession>
<evidence type="ECO:0000256" key="1">
    <source>
        <dbReference type="ARBA" id="ARBA00007870"/>
    </source>
</evidence>
<dbReference type="InterPro" id="IPR008927">
    <property type="entry name" value="6-PGluconate_DH-like_C_sf"/>
</dbReference>
<dbReference type="UniPathway" id="UPA00028">
    <property type="reaction ID" value="UER00004"/>
</dbReference>
<dbReference type="GO" id="GO:0008677">
    <property type="term" value="F:2-dehydropantoate 2-reductase activity"/>
    <property type="evidence" value="ECO:0007669"/>
    <property type="project" value="UniProtKB-EC"/>
</dbReference>
<dbReference type="Pfam" id="PF02558">
    <property type="entry name" value="ApbA"/>
    <property type="match status" value="1"/>
</dbReference>